<keyword evidence="2" id="KW-1185">Reference proteome</keyword>
<dbReference type="EMBL" id="JMIH01000024">
    <property type="protein sequence ID" value="KEO72626.1"/>
    <property type="molecule type" value="Genomic_DNA"/>
</dbReference>
<proteinExistence type="predicted"/>
<dbReference type="OrthoDB" id="824257at2"/>
<dbReference type="RefSeq" id="WP_035077761.1">
    <property type="nucleotide sequence ID" value="NZ_JMIH01000024.1"/>
</dbReference>
<name>A0A074KRR7_9BACT</name>
<gene>
    <name evidence="1" type="ORF">EL17_17970</name>
</gene>
<dbReference type="Proteomes" id="UP000027821">
    <property type="component" value="Unassembled WGS sequence"/>
</dbReference>
<evidence type="ECO:0000313" key="1">
    <source>
        <dbReference type="EMBL" id="KEO72626.1"/>
    </source>
</evidence>
<reference evidence="1 2" key="1">
    <citation type="submission" date="2014-04" db="EMBL/GenBank/DDBJ databases">
        <title>Characterization and application of a salt tolerant electro-active bacterium.</title>
        <authorList>
            <person name="Yang L."/>
            <person name="Wei S."/>
            <person name="Tay Q.X.M."/>
        </authorList>
    </citation>
    <scope>NUCLEOTIDE SEQUENCE [LARGE SCALE GENOMIC DNA]</scope>
    <source>
        <strain evidence="1 2">LY1</strain>
    </source>
</reference>
<comment type="caution">
    <text evidence="1">The sequence shown here is derived from an EMBL/GenBank/DDBJ whole genome shotgun (WGS) entry which is preliminary data.</text>
</comment>
<organism evidence="1 2">
    <name type="scientific">Anditalea andensis</name>
    <dbReference type="NCBI Taxonomy" id="1048983"/>
    <lineage>
        <taxon>Bacteria</taxon>
        <taxon>Pseudomonadati</taxon>
        <taxon>Bacteroidota</taxon>
        <taxon>Cytophagia</taxon>
        <taxon>Cytophagales</taxon>
        <taxon>Cytophagaceae</taxon>
        <taxon>Anditalea</taxon>
    </lineage>
</organism>
<evidence type="ECO:0000313" key="2">
    <source>
        <dbReference type="Proteomes" id="UP000027821"/>
    </source>
</evidence>
<accession>A0A074KRR7</accession>
<sequence>MEIKTITKILTDEGRITLKDKDGLLFDLIVPHKWSSEKDDAEGIFLLFDLFQIRGIAEQFSEVALDIVEFSEKPVIFHTPAGRALPGGPITEGNVKFLMLKKGFWNTLLFNFGKPLVFQKSRHNGSEYILQDNFPMAHRSLYLGPDGDVKILD</sequence>
<dbReference type="eggNOG" id="ENOG5033Y55">
    <property type="taxonomic scope" value="Bacteria"/>
</dbReference>
<dbReference type="AlphaFoldDB" id="A0A074KRR7"/>
<protein>
    <submittedName>
        <fullName evidence="1">Uncharacterized protein</fullName>
    </submittedName>
</protein>
<dbReference type="STRING" id="1048983.EL17_17970"/>